<dbReference type="AlphaFoldDB" id="A0A7I8LCT8"/>
<dbReference type="EMBL" id="LR746276">
    <property type="protein sequence ID" value="CAA7407108.1"/>
    <property type="molecule type" value="Genomic_DNA"/>
</dbReference>
<accession>A0A7I8LCT8</accession>
<name>A0A7I8LCT8_SPIIN</name>
<keyword evidence="2" id="KW-1185">Reference proteome</keyword>
<protein>
    <submittedName>
        <fullName evidence="1">Uncharacterized protein</fullName>
    </submittedName>
</protein>
<proteinExistence type="predicted"/>
<sequence>MDLCVGECREVIAWIFVYMVRLGVWL</sequence>
<evidence type="ECO:0000313" key="1">
    <source>
        <dbReference type="EMBL" id="CAA7407108.1"/>
    </source>
</evidence>
<evidence type="ECO:0000313" key="2">
    <source>
        <dbReference type="Proteomes" id="UP000663760"/>
    </source>
</evidence>
<organism evidence="1 2">
    <name type="scientific">Spirodela intermedia</name>
    <name type="common">Intermediate duckweed</name>
    <dbReference type="NCBI Taxonomy" id="51605"/>
    <lineage>
        <taxon>Eukaryota</taxon>
        <taxon>Viridiplantae</taxon>
        <taxon>Streptophyta</taxon>
        <taxon>Embryophyta</taxon>
        <taxon>Tracheophyta</taxon>
        <taxon>Spermatophyta</taxon>
        <taxon>Magnoliopsida</taxon>
        <taxon>Liliopsida</taxon>
        <taxon>Araceae</taxon>
        <taxon>Lemnoideae</taxon>
        <taxon>Spirodela</taxon>
    </lineage>
</organism>
<gene>
    <name evidence="1" type="ORF">SI8410_13017786</name>
</gene>
<dbReference type="Proteomes" id="UP000663760">
    <property type="component" value="Chromosome 13"/>
</dbReference>
<reference evidence="1" key="1">
    <citation type="submission" date="2020-02" db="EMBL/GenBank/DDBJ databases">
        <authorList>
            <person name="Scholz U."/>
            <person name="Mascher M."/>
            <person name="Fiebig A."/>
        </authorList>
    </citation>
    <scope>NUCLEOTIDE SEQUENCE</scope>
</reference>